<evidence type="ECO:0000259" key="1">
    <source>
        <dbReference type="PROSITE" id="PS50844"/>
    </source>
</evidence>
<accession>A0ABR7IA63</accession>
<dbReference type="Pfam" id="PF03102">
    <property type="entry name" value="NeuB"/>
    <property type="match status" value="1"/>
</dbReference>
<dbReference type="PANTHER" id="PTHR42966">
    <property type="entry name" value="N-ACETYLNEURAMINATE SYNTHASE"/>
    <property type="match status" value="1"/>
</dbReference>
<dbReference type="InterPro" id="IPR020007">
    <property type="entry name" value="NeuB/NeuA"/>
</dbReference>
<proteinExistence type="predicted"/>
<dbReference type="Proteomes" id="UP000621540">
    <property type="component" value="Unassembled WGS sequence"/>
</dbReference>
<dbReference type="GO" id="GO:0050462">
    <property type="term" value="F:N-acetylneuraminate synthase activity"/>
    <property type="evidence" value="ECO:0007669"/>
    <property type="project" value="UniProtKB-EC"/>
</dbReference>
<dbReference type="RefSeq" id="WP_147618493.1">
    <property type="nucleotide sequence ID" value="NZ_JACOQH010000003.1"/>
</dbReference>
<feature type="domain" description="AFP-like" evidence="1">
    <location>
        <begin position="277"/>
        <end position="330"/>
    </location>
</feature>
<dbReference type="SUPFAM" id="SSF51569">
    <property type="entry name" value="Aldolase"/>
    <property type="match status" value="1"/>
</dbReference>
<dbReference type="PROSITE" id="PS50844">
    <property type="entry name" value="AFP_LIKE"/>
    <property type="match status" value="1"/>
</dbReference>
<organism evidence="2 3">
    <name type="scientific">Roseburia yibonii</name>
    <dbReference type="NCBI Taxonomy" id="2763063"/>
    <lineage>
        <taxon>Bacteria</taxon>
        <taxon>Bacillati</taxon>
        <taxon>Bacillota</taxon>
        <taxon>Clostridia</taxon>
        <taxon>Lachnospirales</taxon>
        <taxon>Lachnospiraceae</taxon>
        <taxon>Roseburia</taxon>
    </lineage>
</organism>
<dbReference type="EC" id="2.5.1.56" evidence="2"/>
<evidence type="ECO:0000313" key="3">
    <source>
        <dbReference type="Proteomes" id="UP000621540"/>
    </source>
</evidence>
<dbReference type="Gene3D" id="3.20.20.70">
    <property type="entry name" value="Aldolase class I"/>
    <property type="match status" value="1"/>
</dbReference>
<dbReference type="InterPro" id="IPR013785">
    <property type="entry name" value="Aldolase_TIM"/>
</dbReference>
<dbReference type="Pfam" id="PF08666">
    <property type="entry name" value="SAF"/>
    <property type="match status" value="1"/>
</dbReference>
<dbReference type="EMBL" id="JACOQH010000003">
    <property type="protein sequence ID" value="MBC5753664.1"/>
    <property type="molecule type" value="Genomic_DNA"/>
</dbReference>
<gene>
    <name evidence="2" type="primary">neuB</name>
    <name evidence="2" type="ORF">H8Z76_06400</name>
</gene>
<keyword evidence="3" id="KW-1185">Reference proteome</keyword>
<keyword evidence="2" id="KW-0808">Transferase</keyword>
<comment type="caution">
    <text evidence="2">The sequence shown here is derived from an EMBL/GenBank/DDBJ whole genome shotgun (WGS) entry which is preliminary data.</text>
</comment>
<sequence length="330" mass="36352">MKTIIIAEAGVNHNGDMDLAKKLIDEAKKAGADFVKFQTAVDCTSKYAPKAEYQKRETGADETQLEMAKKLRLKLEQHYELYEYCNSIGMSYLSTAFDIDSVHFLDSLDLPFFKIPSGEITNLPYLLEIAATKKPVVMSTGMAEMDEIATAIDILKKNGTSEITLLQCHTDYPTAMENVNLNAMLTLKNAFHLPVGLSDHSVGIEVPIAAVAMGATVIEKHFTLDRTMIGPDHKASIEPDELKAMVSAIRNIEVALGDGKKICSPAERPNIIVARKSIVAKRDIKKGEILTEENITTKRPGNGISAMKWFDVLGTKAIRDFGEDELICTE</sequence>
<dbReference type="NCBIfam" id="TIGR03569">
    <property type="entry name" value="NeuB_NnaB"/>
    <property type="match status" value="1"/>
</dbReference>
<protein>
    <submittedName>
        <fullName evidence="2">N-acetylneuraminate synthase</fullName>
        <ecNumber evidence="2">2.5.1.56</ecNumber>
    </submittedName>
</protein>
<dbReference type="CDD" id="cd11615">
    <property type="entry name" value="SAF_NeuB_like"/>
    <property type="match status" value="1"/>
</dbReference>
<reference evidence="2 3" key="1">
    <citation type="submission" date="2020-08" db="EMBL/GenBank/DDBJ databases">
        <title>Genome public.</title>
        <authorList>
            <person name="Liu C."/>
            <person name="Sun Q."/>
        </authorList>
    </citation>
    <scope>NUCLEOTIDE SEQUENCE [LARGE SCALE GENOMIC DNA]</scope>
    <source>
        <strain evidence="2 3">BX0805</strain>
    </source>
</reference>
<dbReference type="InterPro" id="IPR013132">
    <property type="entry name" value="PseI/NeuA/B-like_N"/>
</dbReference>
<name>A0ABR7IA63_9FIRM</name>
<dbReference type="SMART" id="SM00858">
    <property type="entry name" value="SAF"/>
    <property type="match status" value="1"/>
</dbReference>
<dbReference type="PANTHER" id="PTHR42966:SF1">
    <property type="entry name" value="SIALIC ACID SYNTHASE"/>
    <property type="match status" value="1"/>
</dbReference>
<dbReference type="InterPro" id="IPR057736">
    <property type="entry name" value="SAF_PseI/NeuA/NeuB"/>
</dbReference>
<dbReference type="InterPro" id="IPR036732">
    <property type="entry name" value="AFP_Neu5c_C_sf"/>
</dbReference>
<dbReference type="InterPro" id="IPR051690">
    <property type="entry name" value="PseI-like"/>
</dbReference>
<dbReference type="Gene3D" id="3.90.1210.10">
    <property type="entry name" value="Antifreeze-like/N-acetylneuraminic acid synthase C-terminal domain"/>
    <property type="match status" value="1"/>
</dbReference>
<dbReference type="InterPro" id="IPR006190">
    <property type="entry name" value="SAF_AFP_Neu5Ac"/>
</dbReference>
<evidence type="ECO:0000313" key="2">
    <source>
        <dbReference type="EMBL" id="MBC5753664.1"/>
    </source>
</evidence>
<dbReference type="InterPro" id="IPR013974">
    <property type="entry name" value="SAF"/>
</dbReference>
<dbReference type="SUPFAM" id="SSF51269">
    <property type="entry name" value="AFP III-like domain"/>
    <property type="match status" value="1"/>
</dbReference>